<comment type="caution">
    <text evidence="1">The sequence shown here is derived from an EMBL/GenBank/DDBJ whole genome shotgun (WGS) entry which is preliminary data.</text>
</comment>
<dbReference type="Proteomes" id="UP000664940">
    <property type="component" value="Unassembled WGS sequence"/>
</dbReference>
<gene>
    <name evidence="1" type="ORF">HJG60_011241</name>
</gene>
<name>A0A834E5B2_9CHIR</name>
<reference evidence="1 2" key="1">
    <citation type="journal article" date="2020" name="Nature">
        <title>Six reference-quality genomes reveal evolution of bat adaptations.</title>
        <authorList>
            <person name="Jebb D."/>
            <person name="Huang Z."/>
            <person name="Pippel M."/>
            <person name="Hughes G.M."/>
            <person name="Lavrichenko K."/>
            <person name="Devanna P."/>
            <person name="Winkler S."/>
            <person name="Jermiin L.S."/>
            <person name="Skirmuntt E.C."/>
            <person name="Katzourakis A."/>
            <person name="Burkitt-Gray L."/>
            <person name="Ray D.A."/>
            <person name="Sullivan K.A.M."/>
            <person name="Roscito J.G."/>
            <person name="Kirilenko B.M."/>
            <person name="Davalos L.M."/>
            <person name="Corthals A.P."/>
            <person name="Power M.L."/>
            <person name="Jones G."/>
            <person name="Ransome R.D."/>
            <person name="Dechmann D.K.N."/>
            <person name="Locatelli A.G."/>
            <person name="Puechmaille S.J."/>
            <person name="Fedrigo O."/>
            <person name="Jarvis E.D."/>
            <person name="Hiller M."/>
            <person name="Vernes S.C."/>
            <person name="Myers E.W."/>
            <person name="Teeling E.C."/>
        </authorList>
    </citation>
    <scope>NUCLEOTIDE SEQUENCE [LARGE SCALE GENOMIC DNA]</scope>
    <source>
        <strain evidence="1">Bat1K_MPI-CBG_1</strain>
    </source>
</reference>
<accession>A0A834E5B2</accession>
<sequence>MIAIALFPLWPGDFSFFKVLTNQITSSPRQSLDAYQALKGFFKDAKLATPLLCQAPQGLSTVLRAKLQPCTPVRGSTRTTSSLVSNLMPRHCPRTLLNLLYPAPLIPFLSLCCFYLHSSLEGSATTCLFAQLELKLHY</sequence>
<dbReference type="AlphaFoldDB" id="A0A834E5B2"/>
<evidence type="ECO:0000313" key="2">
    <source>
        <dbReference type="Proteomes" id="UP000664940"/>
    </source>
</evidence>
<proteinExistence type="predicted"/>
<protein>
    <submittedName>
        <fullName evidence="1">Uncharacterized protein</fullName>
    </submittedName>
</protein>
<organism evidence="1 2">
    <name type="scientific">Phyllostomus discolor</name>
    <name type="common">pale spear-nosed bat</name>
    <dbReference type="NCBI Taxonomy" id="89673"/>
    <lineage>
        <taxon>Eukaryota</taxon>
        <taxon>Metazoa</taxon>
        <taxon>Chordata</taxon>
        <taxon>Craniata</taxon>
        <taxon>Vertebrata</taxon>
        <taxon>Euteleostomi</taxon>
        <taxon>Mammalia</taxon>
        <taxon>Eutheria</taxon>
        <taxon>Laurasiatheria</taxon>
        <taxon>Chiroptera</taxon>
        <taxon>Yangochiroptera</taxon>
        <taxon>Phyllostomidae</taxon>
        <taxon>Phyllostominae</taxon>
        <taxon>Phyllostomus</taxon>
    </lineage>
</organism>
<dbReference type="EMBL" id="JABVXQ010000006">
    <property type="protein sequence ID" value="KAF6104241.1"/>
    <property type="molecule type" value="Genomic_DNA"/>
</dbReference>
<evidence type="ECO:0000313" key="1">
    <source>
        <dbReference type="EMBL" id="KAF6104241.1"/>
    </source>
</evidence>